<dbReference type="EMBL" id="SZYD01000012">
    <property type="protein sequence ID" value="KAD4584682.1"/>
    <property type="molecule type" value="Genomic_DNA"/>
</dbReference>
<dbReference type="Gene3D" id="3.30.420.10">
    <property type="entry name" value="Ribonuclease H-like superfamily/Ribonuclease H"/>
    <property type="match status" value="2"/>
</dbReference>
<dbReference type="InterPro" id="IPR041588">
    <property type="entry name" value="Integrase_H2C2"/>
</dbReference>
<dbReference type="InterPro" id="IPR021109">
    <property type="entry name" value="Peptidase_aspartic_dom_sf"/>
</dbReference>
<dbReference type="Pfam" id="PF17921">
    <property type="entry name" value="Integrase_H2C2"/>
    <property type="match status" value="1"/>
</dbReference>
<accession>A0A5N6N9Y4</accession>
<evidence type="ECO:0000259" key="4">
    <source>
        <dbReference type="PROSITE" id="PS50878"/>
    </source>
</evidence>
<gene>
    <name evidence="7" type="ORF">E3N88_22283</name>
</gene>
<dbReference type="PROSITE" id="PS50994">
    <property type="entry name" value="INTEGRASE"/>
    <property type="match status" value="1"/>
</dbReference>
<dbReference type="Pfam" id="PF03732">
    <property type="entry name" value="Retrotrans_gag"/>
    <property type="match status" value="1"/>
</dbReference>
<feature type="region of interest" description="Disordered" evidence="3">
    <location>
        <begin position="402"/>
        <end position="432"/>
    </location>
</feature>
<dbReference type="GO" id="GO:0015074">
    <property type="term" value="P:DNA integration"/>
    <property type="evidence" value="ECO:0007669"/>
    <property type="project" value="InterPro"/>
</dbReference>
<dbReference type="Gene3D" id="1.10.340.70">
    <property type="match status" value="1"/>
</dbReference>
<evidence type="ECO:0000313" key="8">
    <source>
        <dbReference type="Proteomes" id="UP000326396"/>
    </source>
</evidence>
<evidence type="ECO:0000313" key="7">
    <source>
        <dbReference type="EMBL" id="KAD4584682.1"/>
    </source>
</evidence>
<dbReference type="Gene3D" id="2.40.70.10">
    <property type="entry name" value="Acid Proteases"/>
    <property type="match status" value="1"/>
</dbReference>
<dbReference type="Proteomes" id="UP000326396">
    <property type="component" value="Linkage Group LG2"/>
</dbReference>
<dbReference type="Pfam" id="PF17919">
    <property type="entry name" value="RT_RNaseH_2"/>
    <property type="match status" value="1"/>
</dbReference>
<dbReference type="InterPro" id="IPR043502">
    <property type="entry name" value="DNA/RNA_pol_sf"/>
</dbReference>
<evidence type="ECO:0000259" key="6">
    <source>
        <dbReference type="PROSITE" id="PS50994"/>
    </source>
</evidence>
<protein>
    <submittedName>
        <fullName evidence="7">Uncharacterized protein</fullName>
    </submittedName>
</protein>
<feature type="domain" description="Integrase catalytic" evidence="6">
    <location>
        <begin position="1546"/>
        <end position="1705"/>
    </location>
</feature>
<evidence type="ECO:0000256" key="3">
    <source>
        <dbReference type="SAM" id="MobiDB-lite"/>
    </source>
</evidence>
<dbReference type="GO" id="GO:0006310">
    <property type="term" value="P:DNA recombination"/>
    <property type="evidence" value="ECO:0007669"/>
    <property type="project" value="UniProtKB-KW"/>
</dbReference>
<feature type="region of interest" description="Disordered" evidence="3">
    <location>
        <begin position="530"/>
        <end position="550"/>
    </location>
</feature>
<comment type="caution">
    <text evidence="7">The sequence shown here is derived from an EMBL/GenBank/DDBJ whole genome shotgun (WGS) entry which is preliminary data.</text>
</comment>
<dbReference type="InterPro" id="IPR036397">
    <property type="entry name" value="RNaseH_sf"/>
</dbReference>
<dbReference type="SUPFAM" id="SSF50630">
    <property type="entry name" value="Acid proteases"/>
    <property type="match status" value="1"/>
</dbReference>
<feature type="coiled-coil region" evidence="2">
    <location>
        <begin position="68"/>
        <end position="102"/>
    </location>
</feature>
<dbReference type="InterPro" id="IPR005162">
    <property type="entry name" value="Retrotrans_gag_dom"/>
</dbReference>
<dbReference type="Pfam" id="PF13456">
    <property type="entry name" value="RVT_3"/>
    <property type="match status" value="1"/>
</dbReference>
<reference evidence="7 8" key="1">
    <citation type="submission" date="2019-05" db="EMBL/GenBank/DDBJ databases">
        <title>Mikania micrantha, genome provides insights into the molecular mechanism of rapid growth.</title>
        <authorList>
            <person name="Liu B."/>
        </authorList>
    </citation>
    <scope>NUCLEOTIDE SEQUENCE [LARGE SCALE GENOMIC DNA]</scope>
    <source>
        <strain evidence="7">NLD-2019</strain>
        <tissue evidence="7">Leaf</tissue>
    </source>
</reference>
<dbReference type="PANTHER" id="PTHR48475:SF2">
    <property type="entry name" value="RIBONUCLEASE H"/>
    <property type="match status" value="1"/>
</dbReference>
<dbReference type="Gene3D" id="3.10.20.370">
    <property type="match status" value="1"/>
</dbReference>
<dbReference type="Pfam" id="PF00665">
    <property type="entry name" value="rve"/>
    <property type="match status" value="1"/>
</dbReference>
<dbReference type="InterPro" id="IPR002156">
    <property type="entry name" value="RNaseH_domain"/>
</dbReference>
<organism evidence="7 8">
    <name type="scientific">Mikania micrantha</name>
    <name type="common">bitter vine</name>
    <dbReference type="NCBI Taxonomy" id="192012"/>
    <lineage>
        <taxon>Eukaryota</taxon>
        <taxon>Viridiplantae</taxon>
        <taxon>Streptophyta</taxon>
        <taxon>Embryophyta</taxon>
        <taxon>Tracheophyta</taxon>
        <taxon>Spermatophyta</taxon>
        <taxon>Magnoliopsida</taxon>
        <taxon>eudicotyledons</taxon>
        <taxon>Gunneridae</taxon>
        <taxon>Pentapetalae</taxon>
        <taxon>asterids</taxon>
        <taxon>campanulids</taxon>
        <taxon>Asterales</taxon>
        <taxon>Asteraceae</taxon>
        <taxon>Asteroideae</taxon>
        <taxon>Heliantheae alliance</taxon>
        <taxon>Eupatorieae</taxon>
        <taxon>Mikania</taxon>
    </lineage>
</organism>
<dbReference type="GO" id="GO:0003676">
    <property type="term" value="F:nucleic acid binding"/>
    <property type="evidence" value="ECO:0007669"/>
    <property type="project" value="InterPro"/>
</dbReference>
<dbReference type="PROSITE" id="PS50878">
    <property type="entry name" value="RT_POL"/>
    <property type="match status" value="1"/>
</dbReference>
<proteinExistence type="predicted"/>
<name>A0A5N6N9Y4_9ASTR</name>
<evidence type="ECO:0000256" key="2">
    <source>
        <dbReference type="SAM" id="Coils"/>
    </source>
</evidence>
<dbReference type="Gene3D" id="3.10.10.10">
    <property type="entry name" value="HIV Type 1 Reverse Transcriptase, subunit A, domain 1"/>
    <property type="match status" value="1"/>
</dbReference>
<dbReference type="Gene3D" id="3.30.70.270">
    <property type="match status" value="2"/>
</dbReference>
<dbReference type="SUPFAM" id="SSF53098">
    <property type="entry name" value="Ribonuclease H-like"/>
    <property type="match status" value="2"/>
</dbReference>
<feature type="domain" description="Reverse transcriptase" evidence="4">
    <location>
        <begin position="841"/>
        <end position="1020"/>
    </location>
</feature>
<evidence type="ECO:0000256" key="1">
    <source>
        <dbReference type="ARBA" id="ARBA00023172"/>
    </source>
</evidence>
<dbReference type="InterPro" id="IPR012337">
    <property type="entry name" value="RNaseH-like_sf"/>
</dbReference>
<dbReference type="SUPFAM" id="SSF56672">
    <property type="entry name" value="DNA/RNA polymerases"/>
    <property type="match status" value="1"/>
</dbReference>
<evidence type="ECO:0000259" key="5">
    <source>
        <dbReference type="PROSITE" id="PS50879"/>
    </source>
</evidence>
<feature type="domain" description="RNase H type-1" evidence="5">
    <location>
        <begin position="1250"/>
        <end position="1379"/>
    </location>
</feature>
<dbReference type="CDD" id="cd00303">
    <property type="entry name" value="retropepsin_like"/>
    <property type="match status" value="1"/>
</dbReference>
<keyword evidence="2" id="KW-0175">Coiled coil</keyword>
<keyword evidence="8" id="KW-1185">Reference proteome</keyword>
<dbReference type="InterPro" id="IPR043128">
    <property type="entry name" value="Rev_trsase/Diguanyl_cyclase"/>
</dbReference>
<dbReference type="OrthoDB" id="101614at2759"/>
<dbReference type="PANTHER" id="PTHR48475">
    <property type="entry name" value="RIBONUCLEASE H"/>
    <property type="match status" value="1"/>
</dbReference>
<dbReference type="CDD" id="cd01647">
    <property type="entry name" value="RT_LTR"/>
    <property type="match status" value="1"/>
</dbReference>
<dbReference type="PROSITE" id="PS50879">
    <property type="entry name" value="RNASE_H_1"/>
    <property type="match status" value="1"/>
</dbReference>
<dbReference type="Pfam" id="PF00078">
    <property type="entry name" value="RVT_1"/>
    <property type="match status" value="1"/>
</dbReference>
<dbReference type="GO" id="GO:0004523">
    <property type="term" value="F:RNA-DNA hybrid ribonuclease activity"/>
    <property type="evidence" value="ECO:0007669"/>
    <property type="project" value="InterPro"/>
</dbReference>
<keyword evidence="1" id="KW-0233">DNA recombination</keyword>
<sequence>MASQPRSTSSLPIVSATTTNVSSQIPVFSKKPDNSGKKTTFIAESVPSTRMTTSAPILVSNDDILNMFQKMQQQMIDQQRMNQKLLREMENLKAEKNKQPEATTPITPRILDFGTSGISGNHSGDFIPMQTSLGDPSGSQGLRISRDNTNILGTSYLTPITSNTYNYSPFETTNLGSSQDSGISPQVAKEIQKLRDMISSVPGIVKPIPEVPTTTHRISRFAPPICDAEIPKRFQTPTMKLYDGTTDPEEHVAQYRERMETNPIPPHLKEACLCKGFGSTLTGAALKWLLNVPPYSITSFAHLINLFNNQFSCSRTFERLTSDLYRVTQGPDESLRSYVNKFGKESLDIPNLDITTAVQAFKMGLQRDSPFYDDLVMNPCRNMDEVRNRALRFIRLEDDKEIQKRITTTPPNDQGKRKLDSPNSKSFKSKPYYKTDNHKINSVEEDEDDEEYPRISEYCFSVDIPELMCAMQDLGEKARWPQKEKKFATRDKSKWCAFHEDFGHITEDCIALRKEISYLLSKGHLKELLGKKKERKQDPNGFPKRATSPPRDAKVINFISGGSDICGTSYSAARRHAKEAKMENGERPTKTSTLTTETVVSFEEQDREDILDPHHDGLVITLYVANHYVRRILIDGGSSVNIIQLETLKRMNIPESEITTKSLILVGFSGETKATVGEIKLPVYIEGVNSMKRFCIIDSLSCYNIILGRPWIHDMKAVPSTYHQCVKLPTPWGVVKINSDQQEAKEEKEVKEVPLNPDDPEIKVLVGTSIPEDIEKELISFLKSRVSTFAWKHEDMTGISSEVITHKLGIDRNIKPIHQKRRKFAPERNLIIQEEVEKLLKAKMIREVKFPKWLANVVVVQKKNGKWRVCVDYTDLNKACPKDPFPLPHIDSMVDATAGHEMLTFMDASAGFQQIQMEPSDQEDTAFMTPTGIYCYTAMPFGLKNAGATYQRLVNMMFKEKLGDTMEVYIDDMVVKSKITKNHLRDLQESFDILDHYNMKLNPSKCHFGVRSGKFLGYMVTKRGIEASPEQIQAILNLKSPKSIKEVQRLTGRIAALNRFISRSSEKFKGFYDILKKNKKFQWDEEHEKALQDLKEYLSSPPLLMRPEDGEPLSLYLAVSRTTVSAVLVKDHQGSQHPVYYVSKSLVDAETRYSHLEKLILALVMASTKLRHYFETHRIHIKTNYPVKSVLRKPELSGRMAKWSVKLSTYDLIYEPRTAIKSQALADFVADFSSDLQPEVDLEVRILDEDTGEWTLFTDGSSNVRGTGLGIILKSPHGDIIPQSISCEFQATNNEAEYEALIAGLQLARDMNIRNLHVFVDSLLIANQFNGSYMTKGDKLAKYLEIVKDISGYFYNFDITQIPRDENAEADALANLASSLRIPEDINIPILHILRPAIDMQDIDQDSEPENTEVLHSEAHEISWTIPIKNYLQTGKIPDEETNPRAFKAKVSRYTIIRDILYRKSISGPYLRCLEKPESLEVMKDIHEGDCGNHTGGRALFSKILRTGYFWPTMRRDAMSYSQKCDACQRHSNILHQPAEPLHPIVSSWPFMKWGMDIVGKLPKAPGGKVFMLAMTDYFSKWIEAEAFVQVREKEVVSFIKRNILTRFGIPAEITCDNGSQFIGKRTTNFCESWGIKMITSTPVHPQANGQAESSNKIIINNLKKKLGSKKGKWAEELPFVLWADRTTTKNATGQTPFSLVYGSEAVLPTEMVIPTARSSLQNLESNKETLSEDLDTIDELRDIARIRMATYQQKIAKSYNKNIRIRRFQVGDLVLRKAFQNTTNPADGKLAPKWEGPYKIDSEAGKGAYKLTNMEGEPLPRSWNAIHLKYSRRRDETLCLNPRSDLKSELDEDPALTLCPAAKDPPNSGLVASIPALVASIPALVASGLVASISALVASGLSRQYSGLVASIPALSPVFRP</sequence>
<dbReference type="InterPro" id="IPR041577">
    <property type="entry name" value="RT_RNaseH_2"/>
</dbReference>
<feature type="coiled-coil region" evidence="2">
    <location>
        <begin position="1714"/>
        <end position="1741"/>
    </location>
</feature>
<dbReference type="InterPro" id="IPR000477">
    <property type="entry name" value="RT_dom"/>
</dbReference>
<dbReference type="CDD" id="cd09279">
    <property type="entry name" value="RNase_HI_like"/>
    <property type="match status" value="1"/>
</dbReference>
<dbReference type="InterPro" id="IPR001584">
    <property type="entry name" value="Integrase_cat-core"/>
</dbReference>